<sequence length="773" mass="87595">MGGKKVAENSIANPSGSKSLIIFTVLLLAWLAGFSSRLFAVIRFESIIHEFDPWFNYRSTAYMVKHGFYNFLNWFDERAWYPLGRIVGGTVYPGLMITSGSIHYILHSLNIPVHIRDICVFLAPIFSGLTAISTYFLTKELWSPGAGLFAACFIAIVPGYISRSVAGSYDNEGIAIFALQLTYFLWVKSVKTGSIYWASLTALSYFYMVSAWGGYVFIINLIPLHVFVLLIMGRYSSRVFTSYTTFYVLGLLLSMQIPFVGFQPIRTSEHMAASGVFALLIAVATLKHVQSILTKADFKYVFIVGGVSAAVFVFLTVVVLTYFGVIAPWSGRFYSLWDTGYAKIHIPIIASVSEHQPTTWFSFFFDFHILVTTFPVGLWYCIKNVNDERVFVILYSLSAVYFAGVMVRLILTLTPVVCMLSGIAFSILFSLFLKEDEVATLQDSDSDEGSNEKSSRNMYDKAGKLRKMKHEQQKESDGLGVNVRSIVTMGIVLTLVMFVFHCTWVTSNAYSSPSIVLASYGQDGSRQILDDFREAYFWISQNTANDARVMSWWDYGYQIAGMANRTTLVDNNTWNNSHIALVGKAMSSNESEAYKIMTALDVDYVLVIFGGVIGYSGDDINKFLWMVRIAEGEHPKDIREADYFTDRGEFRVDSEGTPTLLNSLMYKLSYYRFGELKMDYRSPPGFDRTRNAVIGNKNFELTYLEEAYTTEHWLVRVYRVKKPDEFNRPRIPVSARKIKRVRMFISKKNSKRKKGLLRNKPTVIKGQKVARSS</sequence>
<comment type="cofactor">
    <cofactor evidence="1">
        <name>Mn(2+)</name>
        <dbReference type="ChEBI" id="CHEBI:29035"/>
    </cofactor>
</comment>
<evidence type="ECO:0000256" key="13">
    <source>
        <dbReference type="ARBA" id="ARBA00023136"/>
    </source>
</evidence>
<feature type="transmembrane region" description="Helical" evidence="16">
    <location>
        <begin position="20"/>
        <end position="42"/>
    </location>
</feature>
<comment type="catalytic activity">
    <reaction evidence="15">
        <text>a di-trans,poly-cis-dolichyl diphosphooligosaccharide + L-asparaginyl-[protein] = N(4)-(oligosaccharide-(1-&gt;4)-N-acetyl-beta-D-glucosaminyl-(1-&gt;4)-N-acetyl-beta-D-glucosaminyl)-L-asparaginyl-[protein] + a di-trans,poly-cis-dolichyl diphosphate + H(+)</text>
        <dbReference type="Rhea" id="RHEA:22980"/>
        <dbReference type="Rhea" id="RHEA-COMP:12804"/>
        <dbReference type="Rhea" id="RHEA-COMP:12805"/>
        <dbReference type="Rhea" id="RHEA-COMP:19506"/>
        <dbReference type="Rhea" id="RHEA-COMP:19509"/>
        <dbReference type="ChEBI" id="CHEBI:15378"/>
        <dbReference type="ChEBI" id="CHEBI:50347"/>
        <dbReference type="ChEBI" id="CHEBI:57497"/>
        <dbReference type="ChEBI" id="CHEBI:57570"/>
        <dbReference type="ChEBI" id="CHEBI:132529"/>
        <dbReference type="EC" id="2.4.99.18"/>
    </reaction>
</comment>
<evidence type="ECO:0000256" key="9">
    <source>
        <dbReference type="ARBA" id="ARBA00022692"/>
    </source>
</evidence>
<keyword evidence="8" id="KW-0808">Transferase</keyword>
<gene>
    <name evidence="19" type="primary">STT3B</name>
    <name evidence="19" type="ORF">RUM44_000362</name>
</gene>
<reference evidence="19 20" key="1">
    <citation type="submission" date="2023-09" db="EMBL/GenBank/DDBJ databases">
        <title>Genomes of two closely related lineages of the louse Polyplax serrata with different host specificities.</title>
        <authorList>
            <person name="Martinu J."/>
            <person name="Tarabai H."/>
            <person name="Stefka J."/>
            <person name="Hypsa V."/>
        </authorList>
    </citation>
    <scope>NUCLEOTIDE SEQUENCE [LARGE SCALE GENOMIC DNA]</scope>
    <source>
        <strain evidence="19">98ZLc_SE</strain>
    </source>
</reference>
<evidence type="ECO:0000256" key="14">
    <source>
        <dbReference type="ARBA" id="ARBA00023211"/>
    </source>
</evidence>
<feature type="transmembrane region" description="Helical" evidence="16">
    <location>
        <begin position="486"/>
        <end position="506"/>
    </location>
</feature>
<evidence type="ECO:0000256" key="8">
    <source>
        <dbReference type="ARBA" id="ARBA00022679"/>
    </source>
</evidence>
<evidence type="ECO:0000256" key="16">
    <source>
        <dbReference type="SAM" id="Phobius"/>
    </source>
</evidence>
<feature type="transmembrane region" description="Helical" evidence="16">
    <location>
        <begin position="205"/>
        <end position="232"/>
    </location>
</feature>
<evidence type="ECO:0000256" key="6">
    <source>
        <dbReference type="ARBA" id="ARBA00012605"/>
    </source>
</evidence>
<feature type="domain" description="STT3/PglB/AglB core" evidence="18">
    <location>
        <begin position="548"/>
        <end position="605"/>
    </location>
</feature>
<keyword evidence="11" id="KW-0460">Magnesium</keyword>
<feature type="transmembrane region" description="Helical" evidence="16">
    <location>
        <begin position="118"/>
        <end position="136"/>
    </location>
</feature>
<dbReference type="PANTHER" id="PTHR13872">
    <property type="entry name" value="DOLICHYL-DIPHOSPHOOLIGOSACCHARIDE--PROTEIN GLYCOSYLTRANSFERASE SUBUNIT"/>
    <property type="match status" value="1"/>
</dbReference>
<feature type="domain" description="Oligosaccharyl transferase STT3 N-terminal" evidence="17">
    <location>
        <begin position="21"/>
        <end position="420"/>
    </location>
</feature>
<feature type="transmembrane region" description="Helical" evidence="16">
    <location>
        <begin position="173"/>
        <end position="199"/>
    </location>
</feature>
<evidence type="ECO:0000256" key="10">
    <source>
        <dbReference type="ARBA" id="ARBA00022723"/>
    </source>
</evidence>
<keyword evidence="20" id="KW-1185">Reference proteome</keyword>
<evidence type="ECO:0000256" key="2">
    <source>
        <dbReference type="ARBA" id="ARBA00001946"/>
    </source>
</evidence>
<dbReference type="InterPro" id="IPR048999">
    <property type="entry name" value="STT3-PglB_core"/>
</dbReference>
<evidence type="ECO:0000259" key="18">
    <source>
        <dbReference type="Pfam" id="PF21436"/>
    </source>
</evidence>
<feature type="transmembrane region" description="Helical" evidence="16">
    <location>
        <begin position="142"/>
        <end position="161"/>
    </location>
</feature>
<comment type="subcellular location">
    <subcellularLocation>
        <location evidence="3">Endomembrane system</location>
        <topology evidence="3">Multi-pass membrane protein</topology>
    </subcellularLocation>
</comment>
<evidence type="ECO:0000256" key="4">
    <source>
        <dbReference type="ARBA" id="ARBA00004922"/>
    </source>
</evidence>
<dbReference type="InterPro" id="IPR048307">
    <property type="entry name" value="STT3_N"/>
</dbReference>
<evidence type="ECO:0000256" key="5">
    <source>
        <dbReference type="ARBA" id="ARBA00010810"/>
    </source>
</evidence>
<protein>
    <recommendedName>
        <fullName evidence="6">dolichyl-diphosphooligosaccharide--protein glycotransferase</fullName>
        <ecNumber evidence="6">2.4.99.18</ecNumber>
    </recommendedName>
</protein>
<evidence type="ECO:0000313" key="20">
    <source>
        <dbReference type="Proteomes" id="UP001359485"/>
    </source>
</evidence>
<dbReference type="PANTHER" id="PTHR13872:SF1">
    <property type="entry name" value="DOLICHYL-DIPHOSPHOOLIGOSACCHARIDE--PROTEIN GLYCOSYLTRANSFERASE SUBUNIT STT3B"/>
    <property type="match status" value="1"/>
</dbReference>
<dbReference type="EC" id="2.4.99.18" evidence="6"/>
<dbReference type="Pfam" id="PF02516">
    <property type="entry name" value="STT3"/>
    <property type="match status" value="1"/>
</dbReference>
<evidence type="ECO:0000256" key="11">
    <source>
        <dbReference type="ARBA" id="ARBA00022842"/>
    </source>
</evidence>
<keyword evidence="13 16" id="KW-0472">Membrane</keyword>
<evidence type="ECO:0000313" key="19">
    <source>
        <dbReference type="EMBL" id="KAK6635113.1"/>
    </source>
</evidence>
<feature type="transmembrane region" description="Helical" evidence="16">
    <location>
        <begin position="86"/>
        <end position="106"/>
    </location>
</feature>
<feature type="transmembrane region" description="Helical" evidence="16">
    <location>
        <begin position="360"/>
        <end position="382"/>
    </location>
</feature>
<evidence type="ECO:0000256" key="7">
    <source>
        <dbReference type="ARBA" id="ARBA00022676"/>
    </source>
</evidence>
<comment type="cofactor">
    <cofactor evidence="2">
        <name>Mg(2+)</name>
        <dbReference type="ChEBI" id="CHEBI:18420"/>
    </cofactor>
</comment>
<feature type="transmembrane region" description="Helical" evidence="16">
    <location>
        <begin position="301"/>
        <end position="327"/>
    </location>
</feature>
<keyword evidence="7" id="KW-0328">Glycosyltransferase</keyword>
<comment type="similarity">
    <text evidence="5">Belongs to the STT3 family.</text>
</comment>
<feature type="transmembrane region" description="Helical" evidence="16">
    <location>
        <begin position="413"/>
        <end position="433"/>
    </location>
</feature>
<organism evidence="19 20">
    <name type="scientific">Polyplax serrata</name>
    <name type="common">Common mouse louse</name>
    <dbReference type="NCBI Taxonomy" id="468196"/>
    <lineage>
        <taxon>Eukaryota</taxon>
        <taxon>Metazoa</taxon>
        <taxon>Ecdysozoa</taxon>
        <taxon>Arthropoda</taxon>
        <taxon>Hexapoda</taxon>
        <taxon>Insecta</taxon>
        <taxon>Pterygota</taxon>
        <taxon>Neoptera</taxon>
        <taxon>Paraneoptera</taxon>
        <taxon>Psocodea</taxon>
        <taxon>Troctomorpha</taxon>
        <taxon>Phthiraptera</taxon>
        <taxon>Anoplura</taxon>
        <taxon>Polyplacidae</taxon>
        <taxon>Polyplax</taxon>
    </lineage>
</organism>
<proteinExistence type="inferred from homology"/>
<comment type="pathway">
    <text evidence="4">Protein modification; protein glycosylation.</text>
</comment>
<comment type="caution">
    <text evidence="19">The sequence shown here is derived from an EMBL/GenBank/DDBJ whole genome shotgun (WGS) entry which is preliminary data.</text>
</comment>
<dbReference type="InterPro" id="IPR003674">
    <property type="entry name" value="Oligo_trans_STT3"/>
</dbReference>
<evidence type="ECO:0000256" key="15">
    <source>
        <dbReference type="ARBA" id="ARBA00048829"/>
    </source>
</evidence>
<evidence type="ECO:0000256" key="3">
    <source>
        <dbReference type="ARBA" id="ARBA00004127"/>
    </source>
</evidence>
<name>A0ABR1B589_POLSC</name>
<keyword evidence="10" id="KW-0479">Metal-binding</keyword>
<evidence type="ECO:0000259" key="17">
    <source>
        <dbReference type="Pfam" id="PF02516"/>
    </source>
</evidence>
<dbReference type="Gene3D" id="3.40.50.12610">
    <property type="match status" value="1"/>
</dbReference>
<feature type="transmembrane region" description="Helical" evidence="16">
    <location>
        <begin position="244"/>
        <end position="265"/>
    </location>
</feature>
<evidence type="ECO:0000256" key="1">
    <source>
        <dbReference type="ARBA" id="ARBA00001936"/>
    </source>
</evidence>
<accession>A0ABR1B589</accession>
<dbReference type="Pfam" id="PF21436">
    <property type="entry name" value="STT3-PglB_core"/>
    <property type="match status" value="1"/>
</dbReference>
<keyword evidence="14" id="KW-0464">Manganese</keyword>
<feature type="transmembrane region" description="Helical" evidence="16">
    <location>
        <begin position="271"/>
        <end position="289"/>
    </location>
</feature>
<keyword evidence="9 16" id="KW-0812">Transmembrane</keyword>
<evidence type="ECO:0000256" key="12">
    <source>
        <dbReference type="ARBA" id="ARBA00022989"/>
    </source>
</evidence>
<dbReference type="Proteomes" id="UP001359485">
    <property type="component" value="Unassembled WGS sequence"/>
</dbReference>
<keyword evidence="12 16" id="KW-1133">Transmembrane helix</keyword>
<feature type="transmembrane region" description="Helical" evidence="16">
    <location>
        <begin position="389"/>
        <end position="407"/>
    </location>
</feature>
<dbReference type="EMBL" id="JAWJWF010000003">
    <property type="protein sequence ID" value="KAK6635113.1"/>
    <property type="molecule type" value="Genomic_DNA"/>
</dbReference>